<accession>A0A158GZM6</accession>
<dbReference type="Proteomes" id="UP000054893">
    <property type="component" value="Unassembled WGS sequence"/>
</dbReference>
<evidence type="ECO:0000313" key="3">
    <source>
        <dbReference type="Proteomes" id="UP000054893"/>
    </source>
</evidence>
<protein>
    <submittedName>
        <fullName evidence="2">Hemolysin-type calcium-binding region</fullName>
    </submittedName>
</protein>
<dbReference type="RefSeq" id="WP_157766659.1">
    <property type="nucleotide sequence ID" value="NZ_FCOC02000012.1"/>
</dbReference>
<dbReference type="Gene3D" id="2.60.40.10">
    <property type="entry name" value="Immunoglobulins"/>
    <property type="match status" value="1"/>
</dbReference>
<reference evidence="2 3" key="1">
    <citation type="submission" date="2016-01" db="EMBL/GenBank/DDBJ databases">
        <authorList>
            <person name="Oliw E.H."/>
        </authorList>
    </citation>
    <scope>NUCLEOTIDE SEQUENCE [LARGE SCALE GENOMIC DNA]</scope>
    <source>
        <strain evidence="2">LMG 22029</strain>
    </source>
</reference>
<dbReference type="OrthoDB" id="9031937at2"/>
<dbReference type="EMBL" id="FCOC02000012">
    <property type="protein sequence ID" value="SAL37281.1"/>
    <property type="molecule type" value="Genomic_DNA"/>
</dbReference>
<name>A0A158GZM6_CABSO</name>
<organism evidence="2 3">
    <name type="scientific">Caballeronia sordidicola</name>
    <name type="common">Burkholderia sordidicola</name>
    <dbReference type="NCBI Taxonomy" id="196367"/>
    <lineage>
        <taxon>Bacteria</taxon>
        <taxon>Pseudomonadati</taxon>
        <taxon>Pseudomonadota</taxon>
        <taxon>Betaproteobacteria</taxon>
        <taxon>Burkholderiales</taxon>
        <taxon>Burkholderiaceae</taxon>
        <taxon>Caballeronia</taxon>
    </lineage>
</organism>
<sequence length="145" mass="15315">MASEFVARMQAVITDVDGVTGGGTTSGYRSLINGTADPYATIDVYDGTSLLGVVSANGQGGWSLQLSAPLSDGIHDFSVVQAGDFGLKSTSSYFSISVIAPEEPQSPFDETILYSSASRSNDRVLDNATPYFPPNAFTSHRGRHQ</sequence>
<evidence type="ECO:0000313" key="2">
    <source>
        <dbReference type="EMBL" id="SAL37281.1"/>
    </source>
</evidence>
<dbReference type="AlphaFoldDB" id="A0A158GZM6"/>
<evidence type="ECO:0000256" key="1">
    <source>
        <dbReference type="SAM" id="MobiDB-lite"/>
    </source>
</evidence>
<gene>
    <name evidence="2" type="ORF">AWB64_03815</name>
</gene>
<proteinExistence type="predicted"/>
<dbReference type="InterPro" id="IPR013783">
    <property type="entry name" value="Ig-like_fold"/>
</dbReference>
<feature type="region of interest" description="Disordered" evidence="1">
    <location>
        <begin position="124"/>
        <end position="145"/>
    </location>
</feature>